<dbReference type="SUPFAM" id="SSF51569">
    <property type="entry name" value="Aldolase"/>
    <property type="match status" value="1"/>
</dbReference>
<dbReference type="OrthoDB" id="9778880at2"/>
<evidence type="ECO:0000313" key="5">
    <source>
        <dbReference type="EMBL" id="SDS12441.1"/>
    </source>
</evidence>
<evidence type="ECO:0000256" key="2">
    <source>
        <dbReference type="PIRNR" id="PIRNR001365"/>
    </source>
</evidence>
<dbReference type="InterPro" id="IPR013785">
    <property type="entry name" value="Aldolase_TIM"/>
</dbReference>
<dbReference type="InterPro" id="IPR002220">
    <property type="entry name" value="DapA-like"/>
</dbReference>
<feature type="active site" description="Schiff-base intermediate with substrate" evidence="3">
    <location>
        <position position="164"/>
    </location>
</feature>
<keyword evidence="6" id="KW-1185">Reference proteome</keyword>
<dbReference type="PANTHER" id="PTHR12128:SF72">
    <property type="entry name" value="DIHYDRODIPICOLINATE SYNTHASE"/>
    <property type="match status" value="1"/>
</dbReference>
<reference evidence="5 6" key="1">
    <citation type="submission" date="2016-10" db="EMBL/GenBank/DDBJ databases">
        <authorList>
            <person name="de Groot N.N."/>
        </authorList>
    </citation>
    <scope>NUCLEOTIDE SEQUENCE [LARGE SCALE GENOMIC DNA]</scope>
    <source>
        <strain evidence="5 6">MP1X4</strain>
    </source>
</reference>
<evidence type="ECO:0000256" key="1">
    <source>
        <dbReference type="ARBA" id="ARBA00023239"/>
    </source>
</evidence>
<comment type="similarity">
    <text evidence="2">Belongs to the DapA family.</text>
</comment>
<feature type="active site" description="Proton donor/acceptor" evidence="3">
    <location>
        <position position="136"/>
    </location>
</feature>
<dbReference type="PANTHER" id="PTHR12128">
    <property type="entry name" value="DIHYDRODIPICOLINATE SYNTHASE"/>
    <property type="match status" value="1"/>
</dbReference>
<dbReference type="AlphaFoldDB" id="A0A1H1PMD2"/>
<dbReference type="SMART" id="SM01130">
    <property type="entry name" value="DHDPS"/>
    <property type="match status" value="1"/>
</dbReference>
<dbReference type="Proteomes" id="UP000199679">
    <property type="component" value="Chromosome I"/>
</dbReference>
<dbReference type="CDD" id="cd00408">
    <property type="entry name" value="DHDPS-like"/>
    <property type="match status" value="1"/>
</dbReference>
<evidence type="ECO:0000256" key="4">
    <source>
        <dbReference type="PIRSR" id="PIRSR001365-2"/>
    </source>
</evidence>
<feature type="binding site" evidence="4">
    <location>
        <position position="206"/>
    </location>
    <ligand>
        <name>pyruvate</name>
        <dbReference type="ChEBI" id="CHEBI:15361"/>
    </ligand>
</feature>
<dbReference type="Gene3D" id="3.20.20.70">
    <property type="entry name" value="Aldolase class I"/>
    <property type="match status" value="1"/>
</dbReference>
<protein>
    <submittedName>
        <fullName evidence="5">4-hydroxy-tetrahydrodipicolinate synthase</fullName>
    </submittedName>
</protein>
<dbReference type="PRINTS" id="PR00146">
    <property type="entry name" value="DHPICSNTHASE"/>
</dbReference>
<proteinExistence type="inferred from homology"/>
<name>A0A1H1PMD2_MUCMA</name>
<dbReference type="Pfam" id="PF00701">
    <property type="entry name" value="DHDPS"/>
    <property type="match status" value="1"/>
</dbReference>
<dbReference type="RefSeq" id="WP_091368986.1">
    <property type="nucleotide sequence ID" value="NZ_LT629740.1"/>
</dbReference>
<organism evidence="5 6">
    <name type="scientific">Mucilaginibacter mallensis</name>
    <dbReference type="NCBI Taxonomy" id="652787"/>
    <lineage>
        <taxon>Bacteria</taxon>
        <taxon>Pseudomonadati</taxon>
        <taxon>Bacteroidota</taxon>
        <taxon>Sphingobacteriia</taxon>
        <taxon>Sphingobacteriales</taxon>
        <taxon>Sphingobacteriaceae</taxon>
        <taxon>Mucilaginibacter</taxon>
    </lineage>
</organism>
<dbReference type="GO" id="GO:0008840">
    <property type="term" value="F:4-hydroxy-tetrahydrodipicolinate synthase activity"/>
    <property type="evidence" value="ECO:0007669"/>
    <property type="project" value="TreeGrafter"/>
</dbReference>
<sequence length="312" mass="34865">MKFDWKGVFPAVTTKFTENEDLDLEAFDINIKAQLEAGVDGLILGGSLGEASVLTEDEKFTLLKHTLKLVDQKVPVILNIAEQSTRKAVEIAKKAYEFGADGLMLLPPMRYNADENETIAYLTAIAESTPLPIMIYNNPVDYKIEITLDMFERLKAYENIQAIKESTRDIINTTRLINRFGDRYKIFTGVDPIATESLIMGAHGWVAGLVDAFPKETVAIYRLVKAGRFEEAIAIHRWFLPVLELDIHPKLVQYIKLAEVATGIGTEKVRAPRLPLTGAEREKVLKIIDSALAVRPELPEGSWGRLNKVVAN</sequence>
<dbReference type="STRING" id="652787.SAMN05216490_0584"/>
<evidence type="ECO:0000256" key="3">
    <source>
        <dbReference type="PIRSR" id="PIRSR001365-1"/>
    </source>
</evidence>
<keyword evidence="1 2" id="KW-0456">Lyase</keyword>
<gene>
    <name evidence="5" type="ORF">SAMN05216490_0584</name>
</gene>
<accession>A0A1H1PMD2</accession>
<dbReference type="EMBL" id="LT629740">
    <property type="protein sequence ID" value="SDS12441.1"/>
    <property type="molecule type" value="Genomic_DNA"/>
</dbReference>
<dbReference type="PIRSF" id="PIRSF001365">
    <property type="entry name" value="DHDPS"/>
    <property type="match status" value="1"/>
</dbReference>
<evidence type="ECO:0000313" key="6">
    <source>
        <dbReference type="Proteomes" id="UP000199679"/>
    </source>
</evidence>